<dbReference type="InterPro" id="IPR050330">
    <property type="entry name" value="Bact_OuterMem_StrucFunc"/>
</dbReference>
<feature type="transmembrane region" description="Helical" evidence="2">
    <location>
        <begin position="7"/>
        <end position="25"/>
    </location>
</feature>
<keyword evidence="1 2" id="KW-0472">Membrane</keyword>
<evidence type="ECO:0000256" key="2">
    <source>
        <dbReference type="SAM" id="Phobius"/>
    </source>
</evidence>
<proteinExistence type="predicted"/>
<dbReference type="Proteomes" id="UP000029644">
    <property type="component" value="Unassembled WGS sequence"/>
</dbReference>
<dbReference type="EMBL" id="BBNQ01000001">
    <property type="protein sequence ID" value="GAL60749.1"/>
    <property type="molecule type" value="Genomic_DNA"/>
</dbReference>
<evidence type="ECO:0000256" key="1">
    <source>
        <dbReference type="PROSITE-ProRule" id="PRU00473"/>
    </source>
</evidence>
<gene>
    <name evidence="4" type="ORF">JCM19300_3687</name>
</gene>
<evidence type="ECO:0000313" key="4">
    <source>
        <dbReference type="EMBL" id="GAL60749.1"/>
    </source>
</evidence>
<dbReference type="SUPFAM" id="SSF103088">
    <property type="entry name" value="OmpA-like"/>
    <property type="match status" value="2"/>
</dbReference>
<dbReference type="InterPro" id="IPR006665">
    <property type="entry name" value="OmpA-like"/>
</dbReference>
<keyword evidence="2" id="KW-0812">Transmembrane</keyword>
<dbReference type="GO" id="GO:0016020">
    <property type="term" value="C:membrane"/>
    <property type="evidence" value="ECO:0007669"/>
    <property type="project" value="UniProtKB-UniRule"/>
</dbReference>
<protein>
    <submittedName>
        <fullName evidence="4">Outer membrane protein A</fullName>
    </submittedName>
</protein>
<dbReference type="CDD" id="cd07185">
    <property type="entry name" value="OmpA_C-like"/>
    <property type="match status" value="1"/>
</dbReference>
<dbReference type="AlphaFoldDB" id="A0A090VBJ0"/>
<accession>A0A090VBJ0</accession>
<dbReference type="PANTHER" id="PTHR30329:SF17">
    <property type="entry name" value="LIPOPROTEIN YFIB-RELATED"/>
    <property type="match status" value="1"/>
</dbReference>
<evidence type="ECO:0000259" key="3">
    <source>
        <dbReference type="PROSITE" id="PS51123"/>
    </source>
</evidence>
<dbReference type="OrthoDB" id="9763897at2"/>
<name>A0A090VBJ0_9FLAO</name>
<dbReference type="InterPro" id="IPR036737">
    <property type="entry name" value="OmpA-like_sf"/>
</dbReference>
<evidence type="ECO:0000313" key="5">
    <source>
        <dbReference type="Proteomes" id="UP000029644"/>
    </source>
</evidence>
<dbReference type="RefSeq" id="WP_042502718.1">
    <property type="nucleotide sequence ID" value="NZ_BBNQ01000001.1"/>
</dbReference>
<keyword evidence="2" id="KW-1133">Transmembrane helix</keyword>
<feature type="domain" description="OmpA-like" evidence="3">
    <location>
        <begin position="196"/>
        <end position="311"/>
    </location>
</feature>
<dbReference type="Pfam" id="PF00691">
    <property type="entry name" value="OmpA"/>
    <property type="match status" value="2"/>
</dbReference>
<sequence length="311" mass="34117">MSKKTFYLLGIVLTIILGTILYYFLCCSVCCNAEKGANNQDETESVVSPKLKEITKNAFLINDANGDFNLKLNDNFNFKTSNFSIEEPVSKDIENGVLKLKDYLIENPLKNINITGFYRSDETNNSAYPNLGLARANSVKNYFVLHGVSSKQIDTNGKLNDTINPDENSTLFGPVSFNMLTADASDTSSMEALKTACDAIKENPLVLHFKTGQASINLTAEQRQKIADISHCVDKLGVKMQVIGHTDNTGDAARNIVLGQERADFAKAYLTQNGILDSNIETSSQGPKVPVADNATEEGRAENRRTVITIN</sequence>
<dbReference type="PROSITE" id="PS51123">
    <property type="entry name" value="OMPA_2"/>
    <property type="match status" value="1"/>
</dbReference>
<comment type="caution">
    <text evidence="4">The sequence shown here is derived from an EMBL/GenBank/DDBJ whole genome shotgun (WGS) entry which is preliminary data.</text>
</comment>
<organism evidence="4 5">
    <name type="scientific">Algibacter lectus</name>
    <dbReference type="NCBI Taxonomy" id="221126"/>
    <lineage>
        <taxon>Bacteria</taxon>
        <taxon>Pseudomonadati</taxon>
        <taxon>Bacteroidota</taxon>
        <taxon>Flavobacteriia</taxon>
        <taxon>Flavobacteriales</taxon>
        <taxon>Flavobacteriaceae</taxon>
        <taxon>Algibacter</taxon>
    </lineage>
</organism>
<reference evidence="4 5" key="1">
    <citation type="journal article" date="2014" name="Genome Announc.">
        <title>Draft Genome Sequences of Marine Flavobacterium Algibacter lectus Strains SS8 and NR4.</title>
        <authorList>
            <person name="Takatani N."/>
            <person name="Nakanishi M."/>
            <person name="Meirelles P."/>
            <person name="Mino S."/>
            <person name="Suda W."/>
            <person name="Oshima K."/>
            <person name="Hattori M."/>
            <person name="Ohkuma M."/>
            <person name="Hosokawa M."/>
            <person name="Miyashita K."/>
            <person name="Thompson F.L."/>
            <person name="Niwa A."/>
            <person name="Sawabe T."/>
            <person name="Sawabe T."/>
        </authorList>
    </citation>
    <scope>NUCLEOTIDE SEQUENCE [LARGE SCALE GENOMIC DNA]</scope>
    <source>
        <strain evidence="4 5">JCM 19300</strain>
    </source>
</reference>
<dbReference type="PANTHER" id="PTHR30329">
    <property type="entry name" value="STATOR ELEMENT OF FLAGELLAR MOTOR COMPLEX"/>
    <property type="match status" value="1"/>
</dbReference>
<dbReference type="Gene3D" id="3.30.1330.60">
    <property type="entry name" value="OmpA-like domain"/>
    <property type="match status" value="2"/>
</dbReference>